<comment type="caution">
    <text evidence="2">The sequence shown here is derived from an EMBL/GenBank/DDBJ whole genome shotgun (WGS) entry which is preliminary data.</text>
</comment>
<evidence type="ECO:0000313" key="2">
    <source>
        <dbReference type="EMBL" id="KAG6769083.1"/>
    </source>
</evidence>
<feature type="compositionally biased region" description="Basic and acidic residues" evidence="1">
    <location>
        <begin position="44"/>
        <end position="53"/>
    </location>
</feature>
<evidence type="ECO:0000313" key="3">
    <source>
        <dbReference type="Proteomes" id="UP000886885"/>
    </source>
</evidence>
<dbReference type="Proteomes" id="UP000886885">
    <property type="component" value="Chromosome 6D"/>
</dbReference>
<dbReference type="EMBL" id="JAAWWB010000012">
    <property type="protein sequence ID" value="KAG6769083.1"/>
    <property type="molecule type" value="Genomic_DNA"/>
</dbReference>
<feature type="region of interest" description="Disordered" evidence="1">
    <location>
        <begin position="20"/>
        <end position="53"/>
    </location>
</feature>
<evidence type="ECO:0000256" key="1">
    <source>
        <dbReference type="SAM" id="MobiDB-lite"/>
    </source>
</evidence>
<proteinExistence type="predicted"/>
<accession>A0A8X7ZMT7</accession>
<reference evidence="2" key="1">
    <citation type="journal article" date="2020" name="bioRxiv">
        <title>Hybrid origin of Populus tomentosa Carr. identified through genome sequencing and phylogenomic analysis.</title>
        <authorList>
            <person name="An X."/>
            <person name="Gao K."/>
            <person name="Chen Z."/>
            <person name="Li J."/>
            <person name="Yang X."/>
            <person name="Yang X."/>
            <person name="Zhou J."/>
            <person name="Guo T."/>
            <person name="Zhao T."/>
            <person name="Huang S."/>
            <person name="Miao D."/>
            <person name="Khan W.U."/>
            <person name="Rao P."/>
            <person name="Ye M."/>
            <person name="Lei B."/>
            <person name="Liao W."/>
            <person name="Wang J."/>
            <person name="Ji L."/>
            <person name="Li Y."/>
            <person name="Guo B."/>
            <person name="Mustafa N.S."/>
            <person name="Li S."/>
            <person name="Yun Q."/>
            <person name="Keller S.R."/>
            <person name="Mao J."/>
            <person name="Zhang R."/>
            <person name="Strauss S.H."/>
        </authorList>
    </citation>
    <scope>NUCLEOTIDE SEQUENCE</scope>
    <source>
        <strain evidence="2">GM15</strain>
        <tissue evidence="2">Leaf</tissue>
    </source>
</reference>
<keyword evidence="3" id="KW-1185">Reference proteome</keyword>
<dbReference type="AlphaFoldDB" id="A0A8X7ZMT7"/>
<name>A0A8X7ZMT7_POPTO</name>
<protein>
    <submittedName>
        <fullName evidence="2">Uncharacterized protein</fullName>
    </submittedName>
</protein>
<gene>
    <name evidence="2" type="ORF">POTOM_024699</name>
</gene>
<dbReference type="OrthoDB" id="1405557at2759"/>
<organism evidence="2 3">
    <name type="scientific">Populus tomentosa</name>
    <name type="common">Chinese white poplar</name>
    <dbReference type="NCBI Taxonomy" id="118781"/>
    <lineage>
        <taxon>Eukaryota</taxon>
        <taxon>Viridiplantae</taxon>
        <taxon>Streptophyta</taxon>
        <taxon>Embryophyta</taxon>
        <taxon>Tracheophyta</taxon>
        <taxon>Spermatophyta</taxon>
        <taxon>Magnoliopsida</taxon>
        <taxon>eudicotyledons</taxon>
        <taxon>Gunneridae</taxon>
        <taxon>Pentapetalae</taxon>
        <taxon>rosids</taxon>
        <taxon>fabids</taxon>
        <taxon>Malpighiales</taxon>
        <taxon>Salicaceae</taxon>
        <taxon>Saliceae</taxon>
        <taxon>Populus</taxon>
    </lineage>
</organism>
<sequence length="201" mass="23023">MSQLETTCYAVGYGKFSSVKGGSRSELRNNPAMSNGVGGHKRNANKDGNEIFGGDKRKLEVDRRSPTWLVLMVEFKEREARKHEVIDEVLRAMASHWSLETFEEVLKDPSWQKSIAMMLGYYQNSPTTEYQRNHYHITVSLTFTRTFQGKSTEVEECYPTQLLNDTKKILQVHHLERAYLAMLLSAEMRVLKELSSAVLVS</sequence>